<dbReference type="SUPFAM" id="SSF48498">
    <property type="entry name" value="Tetracyclin repressor-like, C-terminal domain"/>
    <property type="match status" value="1"/>
</dbReference>
<evidence type="ECO:0000256" key="5">
    <source>
        <dbReference type="SAM" id="MobiDB-lite"/>
    </source>
</evidence>
<keyword evidence="1" id="KW-0805">Transcription regulation</keyword>
<dbReference type="SUPFAM" id="SSF46689">
    <property type="entry name" value="Homeodomain-like"/>
    <property type="match status" value="1"/>
</dbReference>
<organism evidence="7 8">
    <name type="scientific">Streptomyces lateritius</name>
    <dbReference type="NCBI Taxonomy" id="67313"/>
    <lineage>
        <taxon>Bacteria</taxon>
        <taxon>Bacillati</taxon>
        <taxon>Actinomycetota</taxon>
        <taxon>Actinomycetes</taxon>
        <taxon>Kitasatosporales</taxon>
        <taxon>Streptomycetaceae</taxon>
        <taxon>Streptomyces</taxon>
    </lineage>
</organism>
<keyword evidence="3" id="KW-0804">Transcription</keyword>
<dbReference type="PROSITE" id="PS01081">
    <property type="entry name" value="HTH_TETR_1"/>
    <property type="match status" value="1"/>
</dbReference>
<dbReference type="PANTHER" id="PTHR47506:SF1">
    <property type="entry name" value="HTH-TYPE TRANSCRIPTIONAL REGULATOR YJDC"/>
    <property type="match status" value="1"/>
</dbReference>
<evidence type="ECO:0000313" key="8">
    <source>
        <dbReference type="Proteomes" id="UP001603013"/>
    </source>
</evidence>
<feature type="region of interest" description="Disordered" evidence="5">
    <location>
        <begin position="204"/>
        <end position="223"/>
    </location>
</feature>
<evidence type="ECO:0000259" key="6">
    <source>
        <dbReference type="PROSITE" id="PS50977"/>
    </source>
</evidence>
<dbReference type="InterPro" id="IPR036271">
    <property type="entry name" value="Tet_transcr_reg_TetR-rel_C_sf"/>
</dbReference>
<dbReference type="PANTHER" id="PTHR47506">
    <property type="entry name" value="TRANSCRIPTIONAL REGULATORY PROTEIN"/>
    <property type="match status" value="1"/>
</dbReference>
<dbReference type="Gene3D" id="1.10.357.10">
    <property type="entry name" value="Tetracycline Repressor, domain 2"/>
    <property type="match status" value="1"/>
</dbReference>
<dbReference type="PROSITE" id="PS50977">
    <property type="entry name" value="HTH_TETR_2"/>
    <property type="match status" value="1"/>
</dbReference>
<reference evidence="7 8" key="1">
    <citation type="submission" date="2024-10" db="EMBL/GenBank/DDBJ databases">
        <title>The Natural Products Discovery Center: Release of the First 8490 Sequenced Strains for Exploring Actinobacteria Biosynthetic Diversity.</title>
        <authorList>
            <person name="Kalkreuter E."/>
            <person name="Kautsar S.A."/>
            <person name="Yang D."/>
            <person name="Bader C.D."/>
            <person name="Teijaro C.N."/>
            <person name="Fluegel L."/>
            <person name="Davis C.M."/>
            <person name="Simpson J.R."/>
            <person name="Lauterbach L."/>
            <person name="Steele A.D."/>
            <person name="Gui C."/>
            <person name="Meng S."/>
            <person name="Li G."/>
            <person name="Viehrig K."/>
            <person name="Ye F."/>
            <person name="Su P."/>
            <person name="Kiefer A.F."/>
            <person name="Nichols A."/>
            <person name="Cepeda A.J."/>
            <person name="Yan W."/>
            <person name="Fan B."/>
            <person name="Jiang Y."/>
            <person name="Adhikari A."/>
            <person name="Zheng C.-J."/>
            <person name="Schuster L."/>
            <person name="Cowan T.M."/>
            <person name="Smanski M.J."/>
            <person name="Chevrette M.G."/>
            <person name="De Carvalho L.P.S."/>
            <person name="Shen B."/>
        </authorList>
    </citation>
    <scope>NUCLEOTIDE SEQUENCE [LARGE SCALE GENOMIC DNA]</scope>
    <source>
        <strain evidence="7 8">NPDC015755</strain>
    </source>
</reference>
<evidence type="ECO:0000313" key="7">
    <source>
        <dbReference type="EMBL" id="MFF8277647.1"/>
    </source>
</evidence>
<accession>A0ABW6YCW5</accession>
<keyword evidence="2 4" id="KW-0238">DNA-binding</keyword>
<sequence length="223" mass="23646">MTTRQRGRPRSFDRLTALEQATMAFWEHGYETTSVSDLTRAMGISAPSLYAAFGDKRTLFEEVVEAYAGSYGAYGGRAFAQEPTARGALGRMLREAADVFTDPSHPRGCLMISAAVNCSTPEVEEALRERRNRNLASFEARIRAGAEAGELPAGTDAGALARFCGAVLQGMSQQARDGATRTELEAVAEIAMLAWPQTGVPVAATGKAPEAGKAQETPAGRGA</sequence>
<dbReference type="Pfam" id="PF16925">
    <property type="entry name" value="TetR_C_13"/>
    <property type="match status" value="1"/>
</dbReference>
<feature type="DNA-binding region" description="H-T-H motif" evidence="4">
    <location>
        <begin position="34"/>
        <end position="53"/>
    </location>
</feature>
<evidence type="ECO:0000256" key="3">
    <source>
        <dbReference type="ARBA" id="ARBA00023163"/>
    </source>
</evidence>
<dbReference type="InterPro" id="IPR001647">
    <property type="entry name" value="HTH_TetR"/>
</dbReference>
<feature type="domain" description="HTH tetR-type" evidence="6">
    <location>
        <begin position="11"/>
        <end position="71"/>
    </location>
</feature>
<dbReference type="RefSeq" id="WP_391934900.1">
    <property type="nucleotide sequence ID" value="NZ_JBIBSM010000007.1"/>
</dbReference>
<protein>
    <submittedName>
        <fullName evidence="7">TetR/AcrR family transcriptional regulator</fullName>
    </submittedName>
</protein>
<comment type="caution">
    <text evidence="7">The sequence shown here is derived from an EMBL/GenBank/DDBJ whole genome shotgun (WGS) entry which is preliminary data.</text>
</comment>
<evidence type="ECO:0000256" key="2">
    <source>
        <dbReference type="ARBA" id="ARBA00023125"/>
    </source>
</evidence>
<evidence type="ECO:0000256" key="1">
    <source>
        <dbReference type="ARBA" id="ARBA00023015"/>
    </source>
</evidence>
<evidence type="ECO:0000256" key="4">
    <source>
        <dbReference type="PROSITE-ProRule" id="PRU00335"/>
    </source>
</evidence>
<dbReference type="Gene3D" id="1.10.10.60">
    <property type="entry name" value="Homeodomain-like"/>
    <property type="match status" value="1"/>
</dbReference>
<dbReference type="InterPro" id="IPR009057">
    <property type="entry name" value="Homeodomain-like_sf"/>
</dbReference>
<dbReference type="EMBL" id="JBIBSM010000007">
    <property type="protein sequence ID" value="MFF8277647.1"/>
    <property type="molecule type" value="Genomic_DNA"/>
</dbReference>
<proteinExistence type="predicted"/>
<dbReference type="InterPro" id="IPR023772">
    <property type="entry name" value="DNA-bd_HTH_TetR-type_CS"/>
</dbReference>
<dbReference type="Pfam" id="PF00440">
    <property type="entry name" value="TetR_N"/>
    <property type="match status" value="1"/>
</dbReference>
<dbReference type="Proteomes" id="UP001603013">
    <property type="component" value="Unassembled WGS sequence"/>
</dbReference>
<keyword evidence="8" id="KW-1185">Reference proteome</keyword>
<name>A0ABW6YCW5_9ACTN</name>
<dbReference type="InterPro" id="IPR011075">
    <property type="entry name" value="TetR_C"/>
</dbReference>
<gene>
    <name evidence="7" type="ORF">ACF05T_16280</name>
</gene>